<keyword evidence="3 6" id="KW-0812">Transmembrane</keyword>
<evidence type="ECO:0000256" key="1">
    <source>
        <dbReference type="ARBA" id="ARBA00004141"/>
    </source>
</evidence>
<evidence type="ECO:0000259" key="7">
    <source>
        <dbReference type="PROSITE" id="PS50928"/>
    </source>
</evidence>
<dbReference type="Pfam" id="PF00528">
    <property type="entry name" value="BPD_transp_1"/>
    <property type="match status" value="1"/>
</dbReference>
<dbReference type="PROSITE" id="PS50928">
    <property type="entry name" value="ABC_TM1"/>
    <property type="match status" value="1"/>
</dbReference>
<evidence type="ECO:0000256" key="5">
    <source>
        <dbReference type="ARBA" id="ARBA00023136"/>
    </source>
</evidence>
<dbReference type="GO" id="GO:0055085">
    <property type="term" value="P:transmembrane transport"/>
    <property type="evidence" value="ECO:0007669"/>
    <property type="project" value="InterPro"/>
</dbReference>
<dbReference type="InterPro" id="IPR051204">
    <property type="entry name" value="ABC_transp_perm/SBD"/>
</dbReference>
<dbReference type="Gene3D" id="1.10.3720.10">
    <property type="entry name" value="MetI-like"/>
    <property type="match status" value="1"/>
</dbReference>
<evidence type="ECO:0000256" key="4">
    <source>
        <dbReference type="ARBA" id="ARBA00022989"/>
    </source>
</evidence>
<feature type="transmembrane region" description="Helical" evidence="6">
    <location>
        <begin position="20"/>
        <end position="42"/>
    </location>
</feature>
<feature type="domain" description="ABC transmembrane type-1" evidence="7">
    <location>
        <begin position="18"/>
        <end position="199"/>
    </location>
</feature>
<evidence type="ECO:0000256" key="2">
    <source>
        <dbReference type="ARBA" id="ARBA00022448"/>
    </source>
</evidence>
<keyword evidence="9" id="KW-1185">Reference proteome</keyword>
<dbReference type="GO" id="GO:0005886">
    <property type="term" value="C:plasma membrane"/>
    <property type="evidence" value="ECO:0007669"/>
    <property type="project" value="UniProtKB-SubCell"/>
</dbReference>
<dbReference type="PANTHER" id="PTHR30177:SF4">
    <property type="entry name" value="OSMOPROTECTANT IMPORT PERMEASE PROTEIN OSMW"/>
    <property type="match status" value="1"/>
</dbReference>
<name>A0A1U7M7I5_TISCR</name>
<feature type="transmembrane region" description="Helical" evidence="6">
    <location>
        <begin position="149"/>
        <end position="174"/>
    </location>
</feature>
<comment type="subcellular location">
    <subcellularLocation>
        <location evidence="6">Cell membrane</location>
        <topology evidence="6">Multi-pass membrane protein</topology>
    </subcellularLocation>
    <subcellularLocation>
        <location evidence="1">Membrane</location>
        <topology evidence="1">Multi-pass membrane protein</topology>
    </subcellularLocation>
</comment>
<dbReference type="CDD" id="cd06261">
    <property type="entry name" value="TM_PBP2"/>
    <property type="match status" value="1"/>
</dbReference>
<feature type="transmembrane region" description="Helical" evidence="6">
    <location>
        <begin position="180"/>
        <end position="199"/>
    </location>
</feature>
<comment type="similarity">
    <text evidence="6">Belongs to the binding-protein-dependent transport system permease family.</text>
</comment>
<keyword evidence="4 6" id="KW-1133">Transmembrane helix</keyword>
<evidence type="ECO:0000256" key="3">
    <source>
        <dbReference type="ARBA" id="ARBA00022692"/>
    </source>
</evidence>
<dbReference type="PANTHER" id="PTHR30177">
    <property type="entry name" value="GLYCINE BETAINE/L-PROLINE TRANSPORT SYSTEM PERMEASE PROTEIN PROW"/>
    <property type="match status" value="1"/>
</dbReference>
<evidence type="ECO:0000256" key="6">
    <source>
        <dbReference type="RuleBase" id="RU363032"/>
    </source>
</evidence>
<dbReference type="GO" id="GO:0031460">
    <property type="term" value="P:glycine betaine transport"/>
    <property type="evidence" value="ECO:0007669"/>
    <property type="project" value="TreeGrafter"/>
</dbReference>
<dbReference type="EMBL" id="LTDM01000011">
    <property type="protein sequence ID" value="OLS03257.1"/>
    <property type="molecule type" value="Genomic_DNA"/>
</dbReference>
<evidence type="ECO:0000313" key="9">
    <source>
        <dbReference type="Proteomes" id="UP000186112"/>
    </source>
</evidence>
<reference evidence="8 9" key="1">
    <citation type="submission" date="2016-02" db="EMBL/GenBank/DDBJ databases">
        <title>Genome sequence of Tissierella creatinophila DSM 6911.</title>
        <authorList>
            <person name="Poehlein A."/>
            <person name="Daniel R."/>
        </authorList>
    </citation>
    <scope>NUCLEOTIDE SEQUENCE [LARGE SCALE GENOMIC DNA]</scope>
    <source>
        <strain evidence="8 9">DSM 6911</strain>
    </source>
</reference>
<sequence length="215" mass="23021">MDMIRVARALTELVPINFAIHISLVLISLTIAILIGIPLGILLSRNKVRVTSNIALQLLNTLQTIPAFAFIAISIPLLGFGYLPTIVVLVIQAVLPIVKGTMVGMLEVDNKAREAAKGLGMTDMEVLRELEIPLSTPYILNGIKTSSTYVVSISTLAGFIGAGGLGVLISSGIAMLYPEYLFIGASLCAVIALTMNFFIEKIETKLMIKVFGSDD</sequence>
<dbReference type="SUPFAM" id="SSF161098">
    <property type="entry name" value="MetI-like"/>
    <property type="match status" value="1"/>
</dbReference>
<comment type="caution">
    <text evidence="8">The sequence shown here is derived from an EMBL/GenBank/DDBJ whole genome shotgun (WGS) entry which is preliminary data.</text>
</comment>
<accession>A0A1U7M7I5</accession>
<organism evidence="8 9">
    <name type="scientific">Tissierella creatinophila DSM 6911</name>
    <dbReference type="NCBI Taxonomy" id="1123403"/>
    <lineage>
        <taxon>Bacteria</taxon>
        <taxon>Bacillati</taxon>
        <taxon>Bacillota</taxon>
        <taxon>Tissierellia</taxon>
        <taxon>Tissierellales</taxon>
        <taxon>Tissierellaceae</taxon>
        <taxon>Tissierella</taxon>
    </lineage>
</organism>
<protein>
    <submittedName>
        <fullName evidence="8">Choline transport system permease protein OpuBB</fullName>
    </submittedName>
</protein>
<gene>
    <name evidence="8" type="primary">opuBB</name>
    <name evidence="8" type="ORF">TICRE_09580</name>
</gene>
<dbReference type="InterPro" id="IPR035906">
    <property type="entry name" value="MetI-like_sf"/>
</dbReference>
<keyword evidence="2 6" id="KW-0813">Transport</keyword>
<keyword evidence="5 6" id="KW-0472">Membrane</keyword>
<proteinExistence type="inferred from homology"/>
<evidence type="ECO:0000313" key="8">
    <source>
        <dbReference type="EMBL" id="OLS03257.1"/>
    </source>
</evidence>
<dbReference type="Proteomes" id="UP000186112">
    <property type="component" value="Unassembled WGS sequence"/>
</dbReference>
<dbReference type="InterPro" id="IPR000515">
    <property type="entry name" value="MetI-like"/>
</dbReference>
<dbReference type="AlphaFoldDB" id="A0A1U7M7I5"/>